<keyword evidence="2" id="KW-0479">Metal-binding</keyword>
<dbReference type="PANTHER" id="PTHR35005">
    <property type="entry name" value="3-DEHYDRO-SCYLLO-INOSOSE HYDROLASE"/>
    <property type="match status" value="1"/>
</dbReference>
<keyword evidence="7" id="KW-1185">Reference proteome</keyword>
<dbReference type="SUPFAM" id="SSF102215">
    <property type="entry name" value="Creatininase"/>
    <property type="match status" value="1"/>
</dbReference>
<accession>A0A1I1V2U3</accession>
<dbReference type="Pfam" id="PF02633">
    <property type="entry name" value="Creatininase"/>
    <property type="match status" value="1"/>
</dbReference>
<comment type="cofactor">
    <cofactor evidence="1">
        <name>Zn(2+)</name>
        <dbReference type="ChEBI" id="CHEBI:29105"/>
    </cofactor>
</comment>
<dbReference type="InterPro" id="IPR003785">
    <property type="entry name" value="Creatininase/forma_Hydrolase"/>
</dbReference>
<dbReference type="PANTHER" id="PTHR35005:SF1">
    <property type="entry name" value="2-AMINO-5-FORMYLAMINO-6-RIBOSYLAMINOPYRIMIDIN-4(3H)-ONE 5'-MONOPHOSPHATE DEFORMYLASE"/>
    <property type="match status" value="1"/>
</dbReference>
<comment type="similarity">
    <text evidence="5">Belongs to the creatininase superfamily.</text>
</comment>
<evidence type="ECO:0000313" key="7">
    <source>
        <dbReference type="Proteomes" id="UP000199400"/>
    </source>
</evidence>
<gene>
    <name evidence="6" type="ORF">SAMN02745121_01509</name>
</gene>
<dbReference type="OrthoDB" id="9801445at2"/>
<evidence type="ECO:0000256" key="5">
    <source>
        <dbReference type="ARBA" id="ARBA00024029"/>
    </source>
</evidence>
<proteinExistence type="inferred from homology"/>
<dbReference type="GO" id="GO:0016811">
    <property type="term" value="F:hydrolase activity, acting on carbon-nitrogen (but not peptide) bonds, in linear amides"/>
    <property type="evidence" value="ECO:0007669"/>
    <property type="project" value="TreeGrafter"/>
</dbReference>
<dbReference type="STRING" id="54.SAMN02745121_01509"/>
<evidence type="ECO:0000256" key="4">
    <source>
        <dbReference type="ARBA" id="ARBA00022833"/>
    </source>
</evidence>
<name>A0A1I1V2U3_9BACT</name>
<dbReference type="InterPro" id="IPR024087">
    <property type="entry name" value="Creatininase-like_sf"/>
</dbReference>
<sequence>MAEQTPGLYVRFAELSYPEVERLLALPLPKVALLPVGSTEAHGPHLPLSTDSLIGEAVVGLAAGELAARGHFAAALPPIHYAVTEWARDFAGSTSIGAEPAIGLVLGTCRAMRAMGFDRVVVFTAHLEPDHIASLREVARRYQAETGDALLFVDTTRRALAARLTPEFQSGSCHAGRYETSLVLAIRPDLVRMDLAAALPEHTVPLAEHIRAGKRGFLECGMPRAYCGAPAEATAEEGREILSTLATLVVEAVVASLA</sequence>
<dbReference type="EMBL" id="FOMX01000004">
    <property type="protein sequence ID" value="SFD77336.1"/>
    <property type="molecule type" value="Genomic_DNA"/>
</dbReference>
<dbReference type="RefSeq" id="WP_096330265.1">
    <property type="nucleotide sequence ID" value="NZ_FOMX01000004.1"/>
</dbReference>
<evidence type="ECO:0000256" key="1">
    <source>
        <dbReference type="ARBA" id="ARBA00001947"/>
    </source>
</evidence>
<evidence type="ECO:0000256" key="3">
    <source>
        <dbReference type="ARBA" id="ARBA00022801"/>
    </source>
</evidence>
<reference evidence="7" key="1">
    <citation type="submission" date="2016-10" db="EMBL/GenBank/DDBJ databases">
        <authorList>
            <person name="Varghese N."/>
            <person name="Submissions S."/>
        </authorList>
    </citation>
    <scope>NUCLEOTIDE SEQUENCE [LARGE SCALE GENOMIC DNA]</scope>
    <source>
        <strain evidence="7">ATCC 25963</strain>
    </source>
</reference>
<dbReference type="GO" id="GO:0046872">
    <property type="term" value="F:metal ion binding"/>
    <property type="evidence" value="ECO:0007669"/>
    <property type="project" value="UniProtKB-KW"/>
</dbReference>
<evidence type="ECO:0000313" key="6">
    <source>
        <dbReference type="EMBL" id="SFD77336.1"/>
    </source>
</evidence>
<dbReference type="Proteomes" id="UP000199400">
    <property type="component" value="Unassembled WGS sequence"/>
</dbReference>
<dbReference type="AlphaFoldDB" id="A0A1I1V2U3"/>
<keyword evidence="4" id="KW-0862">Zinc</keyword>
<dbReference type="Gene3D" id="3.40.50.10310">
    <property type="entry name" value="Creatininase"/>
    <property type="match status" value="1"/>
</dbReference>
<dbReference type="GO" id="GO:0009231">
    <property type="term" value="P:riboflavin biosynthetic process"/>
    <property type="evidence" value="ECO:0007669"/>
    <property type="project" value="TreeGrafter"/>
</dbReference>
<protein>
    <submittedName>
        <fullName evidence="6">Creatinine amidohydrolase</fullName>
    </submittedName>
</protein>
<organism evidence="6 7">
    <name type="scientific">Nannocystis exedens</name>
    <dbReference type="NCBI Taxonomy" id="54"/>
    <lineage>
        <taxon>Bacteria</taxon>
        <taxon>Pseudomonadati</taxon>
        <taxon>Myxococcota</taxon>
        <taxon>Polyangia</taxon>
        <taxon>Nannocystales</taxon>
        <taxon>Nannocystaceae</taxon>
        <taxon>Nannocystis</taxon>
    </lineage>
</organism>
<evidence type="ECO:0000256" key="2">
    <source>
        <dbReference type="ARBA" id="ARBA00022723"/>
    </source>
</evidence>
<keyword evidence="3 6" id="KW-0378">Hydrolase</keyword>